<reference evidence="2" key="1">
    <citation type="journal article" date="2022" name="Mol. Ecol. Resour.">
        <title>The genomes of chicory, endive, great burdock and yacon provide insights into Asteraceae palaeo-polyploidization history and plant inulin production.</title>
        <authorList>
            <person name="Fan W."/>
            <person name="Wang S."/>
            <person name="Wang H."/>
            <person name="Wang A."/>
            <person name="Jiang F."/>
            <person name="Liu H."/>
            <person name="Zhao H."/>
            <person name="Xu D."/>
            <person name="Zhang Y."/>
        </authorList>
    </citation>
    <scope>NUCLEOTIDE SEQUENCE [LARGE SCALE GENOMIC DNA]</scope>
    <source>
        <strain evidence="2">cv. Punajuju</strain>
    </source>
</reference>
<name>A0ACB9F9Z0_CICIN</name>
<gene>
    <name evidence="1" type="ORF">L2E82_18170</name>
</gene>
<organism evidence="1 2">
    <name type="scientific">Cichorium intybus</name>
    <name type="common">Chicory</name>
    <dbReference type="NCBI Taxonomy" id="13427"/>
    <lineage>
        <taxon>Eukaryota</taxon>
        <taxon>Viridiplantae</taxon>
        <taxon>Streptophyta</taxon>
        <taxon>Embryophyta</taxon>
        <taxon>Tracheophyta</taxon>
        <taxon>Spermatophyta</taxon>
        <taxon>Magnoliopsida</taxon>
        <taxon>eudicotyledons</taxon>
        <taxon>Gunneridae</taxon>
        <taxon>Pentapetalae</taxon>
        <taxon>asterids</taxon>
        <taxon>campanulids</taxon>
        <taxon>Asterales</taxon>
        <taxon>Asteraceae</taxon>
        <taxon>Cichorioideae</taxon>
        <taxon>Cichorieae</taxon>
        <taxon>Cichoriinae</taxon>
        <taxon>Cichorium</taxon>
    </lineage>
</organism>
<keyword evidence="2" id="KW-1185">Reference proteome</keyword>
<comment type="caution">
    <text evidence="1">The sequence shown here is derived from an EMBL/GenBank/DDBJ whole genome shotgun (WGS) entry which is preliminary data.</text>
</comment>
<dbReference type="Proteomes" id="UP001055811">
    <property type="component" value="Linkage Group LG03"/>
</dbReference>
<reference evidence="1 2" key="2">
    <citation type="journal article" date="2022" name="Mol. Ecol. Resour.">
        <title>The genomes of chicory, endive, great burdock and yacon provide insights into Asteraceae paleo-polyploidization history and plant inulin production.</title>
        <authorList>
            <person name="Fan W."/>
            <person name="Wang S."/>
            <person name="Wang H."/>
            <person name="Wang A."/>
            <person name="Jiang F."/>
            <person name="Liu H."/>
            <person name="Zhao H."/>
            <person name="Xu D."/>
            <person name="Zhang Y."/>
        </authorList>
    </citation>
    <scope>NUCLEOTIDE SEQUENCE [LARGE SCALE GENOMIC DNA]</scope>
    <source>
        <strain evidence="2">cv. Punajuju</strain>
        <tissue evidence="1">Leaves</tissue>
    </source>
</reference>
<dbReference type="EMBL" id="CM042011">
    <property type="protein sequence ID" value="KAI3767770.1"/>
    <property type="molecule type" value="Genomic_DNA"/>
</dbReference>
<evidence type="ECO:0000313" key="2">
    <source>
        <dbReference type="Proteomes" id="UP001055811"/>
    </source>
</evidence>
<proteinExistence type="predicted"/>
<sequence length="117" mass="13413">MLAASSSSLRSSLSSCAAVCKLGLKEFIIWIKLQKHLLRIRKGVQYEPVEPVHDLKHYVTRESPWKVDSYSSGVSAKLKLPEPELQNLENIRSNDLSKVPSLMKDYLCRRMENDPWV</sequence>
<protein>
    <submittedName>
        <fullName evidence="1">Uncharacterized protein</fullName>
    </submittedName>
</protein>
<evidence type="ECO:0000313" key="1">
    <source>
        <dbReference type="EMBL" id="KAI3767770.1"/>
    </source>
</evidence>
<accession>A0ACB9F9Z0</accession>